<dbReference type="InterPro" id="IPR018376">
    <property type="entry name" value="Enoyl-CoA_hyd/isom_CS"/>
</dbReference>
<comment type="caution">
    <text evidence="4">The sequence shown here is derived from an EMBL/GenBank/DDBJ whole genome shotgun (WGS) entry which is preliminary data.</text>
</comment>
<dbReference type="SUPFAM" id="SSF52096">
    <property type="entry name" value="ClpP/crotonase"/>
    <property type="match status" value="1"/>
</dbReference>
<dbReference type="PANTHER" id="PTHR11941:SF54">
    <property type="entry name" value="ENOYL-COA HYDRATASE, MITOCHONDRIAL"/>
    <property type="match status" value="1"/>
</dbReference>
<dbReference type="Gene3D" id="1.10.12.10">
    <property type="entry name" value="Lyase 2-enoyl-coa Hydratase, Chain A, domain 2"/>
    <property type="match status" value="1"/>
</dbReference>
<evidence type="ECO:0000256" key="1">
    <source>
        <dbReference type="ARBA" id="ARBA00005254"/>
    </source>
</evidence>
<comment type="similarity">
    <text evidence="1 3">Belongs to the enoyl-CoA hydratase/isomerase family.</text>
</comment>
<evidence type="ECO:0000256" key="3">
    <source>
        <dbReference type="RuleBase" id="RU003707"/>
    </source>
</evidence>
<dbReference type="Gene3D" id="3.90.226.10">
    <property type="entry name" value="2-enoyl-CoA Hydratase, Chain A, domain 1"/>
    <property type="match status" value="1"/>
</dbReference>
<dbReference type="FunFam" id="1.10.12.10:FF:000001">
    <property type="entry name" value="Probable enoyl-CoA hydratase, mitochondrial"/>
    <property type="match status" value="1"/>
</dbReference>
<dbReference type="InterPro" id="IPR001753">
    <property type="entry name" value="Enoyl-CoA_hydra/iso"/>
</dbReference>
<dbReference type="GO" id="GO:0016836">
    <property type="term" value="F:hydro-lyase activity"/>
    <property type="evidence" value="ECO:0007669"/>
    <property type="project" value="UniProtKB-ARBA"/>
</dbReference>
<sequence>MEFKNIVLEYEDEIAILKVNRPQVLNALNTETILELEKAIDLIKENDKIRVLIITGEGKAFIAGADISEMVNFTPFDAEKFAQNGHRLLSKIENLDKVVIAAINGYALGGGCEIALACDIRIMAEDAKIGQPEVKLGIIPGFGGNIRLPKVCGIGIAKELIFTGEMIDAQEALKIGLVNKVFPKENILNEAKNIAKKIIANGPVAIKLAKQAINQALNMSIDQAKEWEIKLFALNFTSKEAKEGLKAFLEKRKPNWKKEE</sequence>
<gene>
    <name evidence="4" type="ORF">ENU74_05225</name>
</gene>
<dbReference type="InterPro" id="IPR029045">
    <property type="entry name" value="ClpP/crotonase-like_dom_sf"/>
</dbReference>
<organism evidence="4">
    <name type="scientific">candidate division WOR-3 bacterium</name>
    <dbReference type="NCBI Taxonomy" id="2052148"/>
    <lineage>
        <taxon>Bacteria</taxon>
        <taxon>Bacteria division WOR-3</taxon>
    </lineage>
</organism>
<dbReference type="GO" id="GO:0006635">
    <property type="term" value="P:fatty acid beta-oxidation"/>
    <property type="evidence" value="ECO:0007669"/>
    <property type="project" value="TreeGrafter"/>
</dbReference>
<dbReference type="Pfam" id="PF00378">
    <property type="entry name" value="ECH_1"/>
    <property type="match status" value="1"/>
</dbReference>
<dbReference type="PROSITE" id="PS00166">
    <property type="entry name" value="ENOYL_COA_HYDRATASE"/>
    <property type="match status" value="1"/>
</dbReference>
<dbReference type="EMBL" id="DTDR01000127">
    <property type="protein sequence ID" value="HGK63971.1"/>
    <property type="molecule type" value="Genomic_DNA"/>
</dbReference>
<dbReference type="InterPro" id="IPR014748">
    <property type="entry name" value="Enoyl-CoA_hydra_C"/>
</dbReference>
<accession>A0A7V3ZVJ3</accession>
<dbReference type="PANTHER" id="PTHR11941">
    <property type="entry name" value="ENOYL-COA HYDRATASE-RELATED"/>
    <property type="match status" value="1"/>
</dbReference>
<dbReference type="FunFam" id="3.90.226.10:FF:000009">
    <property type="entry name" value="Carnitinyl-CoA dehydratase"/>
    <property type="match status" value="1"/>
</dbReference>
<name>A0A7V3ZVJ3_UNCW3</name>
<dbReference type="AlphaFoldDB" id="A0A7V3ZVJ3"/>
<evidence type="ECO:0000313" key="4">
    <source>
        <dbReference type="EMBL" id="HGK63971.1"/>
    </source>
</evidence>
<dbReference type="CDD" id="cd06558">
    <property type="entry name" value="crotonase-like"/>
    <property type="match status" value="1"/>
</dbReference>
<keyword evidence="2" id="KW-0456">Lyase</keyword>
<proteinExistence type="inferred from homology"/>
<reference evidence="4" key="1">
    <citation type="journal article" date="2020" name="mSystems">
        <title>Genome- and Community-Level Interaction Insights into Carbon Utilization and Element Cycling Functions of Hydrothermarchaeota in Hydrothermal Sediment.</title>
        <authorList>
            <person name="Zhou Z."/>
            <person name="Liu Y."/>
            <person name="Xu W."/>
            <person name="Pan J."/>
            <person name="Luo Z.H."/>
            <person name="Li M."/>
        </authorList>
    </citation>
    <scope>NUCLEOTIDE SEQUENCE [LARGE SCALE GENOMIC DNA]</scope>
    <source>
        <strain evidence="4">SpSt-697</strain>
    </source>
</reference>
<protein>
    <submittedName>
        <fullName evidence="4">Crotonase</fullName>
    </submittedName>
</protein>
<evidence type="ECO:0000256" key="2">
    <source>
        <dbReference type="ARBA" id="ARBA00023239"/>
    </source>
</evidence>